<feature type="domain" description="DNA topoisomerase I catalytic core eukaryotic-type" evidence="1">
    <location>
        <begin position="66"/>
        <end position="272"/>
    </location>
</feature>
<organism evidence="3 4">
    <name type="scientific">Kitasatospora cheerisanensis KCTC 2395</name>
    <dbReference type="NCBI Taxonomy" id="1348663"/>
    <lineage>
        <taxon>Bacteria</taxon>
        <taxon>Bacillati</taxon>
        <taxon>Actinomycetota</taxon>
        <taxon>Actinomycetes</taxon>
        <taxon>Kitasatosporales</taxon>
        <taxon>Streptomycetaceae</taxon>
        <taxon>Kitasatospora</taxon>
    </lineage>
</organism>
<dbReference type="RefSeq" id="WP_341865337.1">
    <property type="nucleotide sequence ID" value="NZ_KK853997.1"/>
</dbReference>
<dbReference type="Gene3D" id="3.90.15.10">
    <property type="entry name" value="Topoisomerase I, Chain A, domain 3"/>
    <property type="match status" value="1"/>
</dbReference>
<evidence type="ECO:0000259" key="2">
    <source>
        <dbReference type="Pfam" id="PF21338"/>
    </source>
</evidence>
<gene>
    <name evidence="3" type="ORF">KCH_06950</name>
</gene>
<dbReference type="Pfam" id="PF21338">
    <property type="entry name" value="Top1B_N_bact"/>
    <property type="match status" value="1"/>
</dbReference>
<dbReference type="SUPFAM" id="SSF55869">
    <property type="entry name" value="DNA topoisomerase I domain"/>
    <property type="match status" value="1"/>
</dbReference>
<dbReference type="PATRIC" id="fig|1348663.4.peg.663"/>
<evidence type="ECO:0000313" key="4">
    <source>
        <dbReference type="Proteomes" id="UP000027178"/>
    </source>
</evidence>
<keyword evidence="4" id="KW-1185">Reference proteome</keyword>
<evidence type="ECO:0000313" key="3">
    <source>
        <dbReference type="EMBL" id="KDN87585.1"/>
    </source>
</evidence>
<dbReference type="SUPFAM" id="SSF56349">
    <property type="entry name" value="DNA breaking-rejoining enzymes"/>
    <property type="match status" value="1"/>
</dbReference>
<evidence type="ECO:0000259" key="1">
    <source>
        <dbReference type="Pfam" id="PF01028"/>
    </source>
</evidence>
<dbReference type="PROSITE" id="PS52038">
    <property type="entry name" value="TOPO_IB_2"/>
    <property type="match status" value="1"/>
</dbReference>
<dbReference type="InterPro" id="IPR014711">
    <property type="entry name" value="TopoI_cat_a-hlx-sub_euk"/>
</dbReference>
<dbReference type="Proteomes" id="UP000027178">
    <property type="component" value="Unassembled WGS sequence"/>
</dbReference>
<keyword evidence="3" id="KW-0413">Isomerase</keyword>
<dbReference type="InterPro" id="IPR035447">
    <property type="entry name" value="DNA_topo_I_N_sf"/>
</dbReference>
<reference evidence="3 4" key="1">
    <citation type="submission" date="2014-05" db="EMBL/GenBank/DDBJ databases">
        <title>Draft Genome Sequence of Kitasatospora cheerisanensis KCTC 2395.</title>
        <authorList>
            <person name="Nam D.H."/>
        </authorList>
    </citation>
    <scope>NUCLEOTIDE SEQUENCE [LARGE SCALE GENOMIC DNA]</scope>
    <source>
        <strain evidence="3 4">KCTC 2395</strain>
    </source>
</reference>
<proteinExistence type="predicted"/>
<dbReference type="GO" id="GO:0006265">
    <property type="term" value="P:DNA topological change"/>
    <property type="evidence" value="ECO:0007669"/>
    <property type="project" value="InterPro"/>
</dbReference>
<sequence>MRHGRGFGYRDVDGAVIRDPAVRRRLAELAVPPAWTEVWICPDPRGHLQAVGTDAAGRRQYLYHPEFRARQEAAKHAHVLAVAERLPAVRTVVAEDLGRRGLCRARVLAAAARLLDLGLFRSGSSNYVEENGSYGLTTLLREQVAVRGERIRFEYPAKSGRHRELTVVDRECAAVVRSLLRRRDPAPALWAYWEGGQWHPVDADALNAYLREASGTDLTAKDHRTWHATVLAAVGLAVSWPQAARSAAERRRAAARVVREVAGYLGNTPAVCRASYLNPALFERFDRGITVADALPDLGAESPHPGPGLPGIGPAVERAVARLLAD</sequence>
<dbReference type="InterPro" id="IPR013500">
    <property type="entry name" value="TopoI_cat_euk"/>
</dbReference>
<dbReference type="InterPro" id="IPR011010">
    <property type="entry name" value="DNA_brk_join_enz"/>
</dbReference>
<dbReference type="HOGENOM" id="CLU_046978_1_1_11"/>
<dbReference type="Pfam" id="PF01028">
    <property type="entry name" value="Topoisom_I"/>
    <property type="match status" value="1"/>
</dbReference>
<dbReference type="eggNOG" id="COG3569">
    <property type="taxonomic scope" value="Bacteria"/>
</dbReference>
<dbReference type="InterPro" id="IPR049331">
    <property type="entry name" value="Top1B_N_bact"/>
</dbReference>
<feature type="domain" description="DNA topoisomerase IB N-terminal" evidence="2">
    <location>
        <begin position="6"/>
        <end position="54"/>
    </location>
</feature>
<accession>A0A066ZBQ1</accession>
<dbReference type="Gene3D" id="1.10.132.120">
    <property type="match status" value="1"/>
</dbReference>
<protein>
    <submittedName>
        <fullName evidence="3">DNA topoisomerase</fullName>
    </submittedName>
</protein>
<comment type="caution">
    <text evidence="3">The sequence shown here is derived from an EMBL/GenBank/DDBJ whole genome shotgun (WGS) entry which is preliminary data.</text>
</comment>
<dbReference type="GO" id="GO:0003677">
    <property type="term" value="F:DNA binding"/>
    <property type="evidence" value="ECO:0007669"/>
    <property type="project" value="InterPro"/>
</dbReference>
<name>A0A066ZBQ1_9ACTN</name>
<dbReference type="AlphaFoldDB" id="A0A066ZBQ1"/>
<dbReference type="EMBL" id="JNBY01000028">
    <property type="protein sequence ID" value="KDN87585.1"/>
    <property type="molecule type" value="Genomic_DNA"/>
</dbReference>
<dbReference type="GO" id="GO:0003917">
    <property type="term" value="F:DNA topoisomerase type I (single strand cut, ATP-independent) activity"/>
    <property type="evidence" value="ECO:0007669"/>
    <property type="project" value="InterPro"/>
</dbReference>
<dbReference type="Gene3D" id="3.30.66.10">
    <property type="entry name" value="DNA topoisomerase I domain"/>
    <property type="match status" value="1"/>
</dbReference>